<dbReference type="InterPro" id="IPR001789">
    <property type="entry name" value="Sig_transdc_resp-reg_receiver"/>
</dbReference>
<proteinExistence type="predicted"/>
<dbReference type="SUPFAM" id="SSF52172">
    <property type="entry name" value="CheY-like"/>
    <property type="match status" value="1"/>
</dbReference>
<dbReference type="RefSeq" id="WP_302037422.1">
    <property type="nucleotide sequence ID" value="NZ_JAUKPO010000004.1"/>
</dbReference>
<keyword evidence="1" id="KW-0597">Phosphoprotein</keyword>
<reference evidence="3" key="1">
    <citation type="submission" date="2023-07" db="EMBL/GenBank/DDBJ databases">
        <title>The genome sequence of Rhodocytophaga aerolata KACC 12507.</title>
        <authorList>
            <person name="Zhang X."/>
        </authorList>
    </citation>
    <scope>NUCLEOTIDE SEQUENCE</scope>
    <source>
        <strain evidence="3">KACC 12507</strain>
    </source>
</reference>
<protein>
    <submittedName>
        <fullName evidence="3">Response regulator</fullName>
    </submittedName>
</protein>
<comment type="caution">
    <text evidence="3">The sequence shown here is derived from an EMBL/GenBank/DDBJ whole genome shotgun (WGS) entry which is preliminary data.</text>
</comment>
<dbReference type="InterPro" id="IPR011006">
    <property type="entry name" value="CheY-like_superfamily"/>
</dbReference>
<sequence>MLIKNLFILDDDKITTHLMGEILKEISFVEEFHIENNGWQALEYLHKLLQTTSFPDVLLVDLKMPEMDGFEFIEQYEKTFFSAHPDSAVVVITSSVSERDRQRALGYKSVVKFLMKPFTEKALEDIARQRQPH</sequence>
<evidence type="ECO:0000256" key="1">
    <source>
        <dbReference type="PROSITE-ProRule" id="PRU00169"/>
    </source>
</evidence>
<accession>A0ABT8R5Y4</accession>
<evidence type="ECO:0000313" key="4">
    <source>
        <dbReference type="Proteomes" id="UP001168528"/>
    </source>
</evidence>
<dbReference type="Pfam" id="PF00072">
    <property type="entry name" value="Response_reg"/>
    <property type="match status" value="1"/>
</dbReference>
<dbReference type="PANTHER" id="PTHR44520:SF2">
    <property type="entry name" value="RESPONSE REGULATOR RCP1"/>
    <property type="match status" value="1"/>
</dbReference>
<evidence type="ECO:0000313" key="3">
    <source>
        <dbReference type="EMBL" id="MDO1446623.1"/>
    </source>
</evidence>
<evidence type="ECO:0000259" key="2">
    <source>
        <dbReference type="PROSITE" id="PS50110"/>
    </source>
</evidence>
<dbReference type="Proteomes" id="UP001168528">
    <property type="component" value="Unassembled WGS sequence"/>
</dbReference>
<dbReference type="SMART" id="SM00448">
    <property type="entry name" value="REC"/>
    <property type="match status" value="1"/>
</dbReference>
<keyword evidence="4" id="KW-1185">Reference proteome</keyword>
<gene>
    <name evidence="3" type="ORF">Q0590_10200</name>
</gene>
<dbReference type="EMBL" id="JAUKPO010000004">
    <property type="protein sequence ID" value="MDO1446623.1"/>
    <property type="molecule type" value="Genomic_DNA"/>
</dbReference>
<feature type="domain" description="Response regulatory" evidence="2">
    <location>
        <begin position="5"/>
        <end position="131"/>
    </location>
</feature>
<dbReference type="InterPro" id="IPR052893">
    <property type="entry name" value="TCS_response_regulator"/>
</dbReference>
<name>A0ABT8R5Y4_9BACT</name>
<dbReference type="Gene3D" id="3.40.50.2300">
    <property type="match status" value="1"/>
</dbReference>
<organism evidence="3 4">
    <name type="scientific">Rhodocytophaga aerolata</name>
    <dbReference type="NCBI Taxonomy" id="455078"/>
    <lineage>
        <taxon>Bacteria</taxon>
        <taxon>Pseudomonadati</taxon>
        <taxon>Bacteroidota</taxon>
        <taxon>Cytophagia</taxon>
        <taxon>Cytophagales</taxon>
        <taxon>Rhodocytophagaceae</taxon>
        <taxon>Rhodocytophaga</taxon>
    </lineage>
</organism>
<dbReference type="PANTHER" id="PTHR44520">
    <property type="entry name" value="RESPONSE REGULATOR RCP1-RELATED"/>
    <property type="match status" value="1"/>
</dbReference>
<feature type="modified residue" description="4-aspartylphosphate" evidence="1">
    <location>
        <position position="61"/>
    </location>
</feature>
<dbReference type="PROSITE" id="PS50110">
    <property type="entry name" value="RESPONSE_REGULATORY"/>
    <property type="match status" value="1"/>
</dbReference>